<dbReference type="RefSeq" id="WP_164364091.1">
    <property type="nucleotide sequence ID" value="NZ_CP066776.1"/>
</dbReference>
<dbReference type="PANTHER" id="PTHR11986">
    <property type="entry name" value="AMINOTRANSFERASE CLASS III"/>
    <property type="match status" value="1"/>
</dbReference>
<dbReference type="InterPro" id="IPR015424">
    <property type="entry name" value="PyrdxlP-dep_Trfase"/>
</dbReference>
<comment type="pathway">
    <text evidence="4">Amino-acid biosynthesis; L-arginine biosynthesis; N(2)-acetyl-L-ornithine from L-glutamate: step 4/4.</text>
</comment>
<dbReference type="InterPro" id="IPR015422">
    <property type="entry name" value="PyrdxlP-dep_Trfase_small"/>
</dbReference>
<feature type="binding site" evidence="4">
    <location>
        <position position="140"/>
    </location>
    <ligand>
        <name>pyridoxal 5'-phosphate</name>
        <dbReference type="ChEBI" id="CHEBI:597326"/>
    </ligand>
</feature>
<protein>
    <recommendedName>
        <fullName evidence="4">Acetylornithine aminotransferase</fullName>
        <shortName evidence="4">ACOAT</shortName>
        <ecNumber evidence="4">2.6.1.11</ecNumber>
    </recommendedName>
</protein>
<dbReference type="Pfam" id="PF00202">
    <property type="entry name" value="Aminotran_3"/>
    <property type="match status" value="1"/>
</dbReference>
<name>A0A6B3LC18_9BACT</name>
<dbReference type="SUPFAM" id="SSF53383">
    <property type="entry name" value="PLP-dependent transferases"/>
    <property type="match status" value="1"/>
</dbReference>
<proteinExistence type="inferred from homology"/>
<comment type="subcellular location">
    <subcellularLocation>
        <location evidence="4">Cytoplasm</location>
    </subcellularLocation>
</comment>
<keyword evidence="3 4" id="KW-0663">Pyridoxal phosphate</keyword>
<dbReference type="EC" id="2.6.1.11" evidence="4"/>
<evidence type="ECO:0000256" key="4">
    <source>
        <dbReference type="HAMAP-Rule" id="MF_01107"/>
    </source>
</evidence>
<dbReference type="InterPro" id="IPR049704">
    <property type="entry name" value="Aminotrans_3_PPA_site"/>
</dbReference>
<keyword evidence="2 4" id="KW-0808">Transferase</keyword>
<organism evidence="5 6">
    <name type="scientific">Sulfuriroseicoccus oceanibius</name>
    <dbReference type="NCBI Taxonomy" id="2707525"/>
    <lineage>
        <taxon>Bacteria</taxon>
        <taxon>Pseudomonadati</taxon>
        <taxon>Verrucomicrobiota</taxon>
        <taxon>Verrucomicrobiia</taxon>
        <taxon>Verrucomicrobiales</taxon>
        <taxon>Verrucomicrobiaceae</taxon>
        <taxon>Sulfuriroseicoccus</taxon>
    </lineage>
</organism>
<dbReference type="GO" id="GO:0042802">
    <property type="term" value="F:identical protein binding"/>
    <property type="evidence" value="ECO:0007669"/>
    <property type="project" value="TreeGrafter"/>
</dbReference>
<dbReference type="PROSITE" id="PS00600">
    <property type="entry name" value="AA_TRANSFER_CLASS_3"/>
    <property type="match status" value="1"/>
</dbReference>
<dbReference type="UniPathway" id="UPA00068">
    <property type="reaction ID" value="UER00109"/>
</dbReference>
<dbReference type="EMBL" id="CP066776">
    <property type="protein sequence ID" value="QQL45938.1"/>
    <property type="molecule type" value="Genomic_DNA"/>
</dbReference>
<dbReference type="PIRSF" id="PIRSF000521">
    <property type="entry name" value="Transaminase_4ab_Lys_Orn"/>
    <property type="match status" value="1"/>
</dbReference>
<keyword evidence="4" id="KW-0055">Arginine biosynthesis</keyword>
<evidence type="ECO:0000256" key="1">
    <source>
        <dbReference type="ARBA" id="ARBA00022576"/>
    </source>
</evidence>
<dbReference type="NCBIfam" id="NF003468">
    <property type="entry name" value="PRK05093.1"/>
    <property type="match status" value="1"/>
</dbReference>
<feature type="binding site" evidence="4">
    <location>
        <begin position="107"/>
        <end position="108"/>
    </location>
    <ligand>
        <name>pyridoxal 5'-phosphate</name>
        <dbReference type="ChEBI" id="CHEBI:597326"/>
    </ligand>
</feature>
<dbReference type="PANTHER" id="PTHR11986:SF113">
    <property type="entry name" value="SUCCINYLORNITHINE TRANSAMINASE"/>
    <property type="match status" value="1"/>
</dbReference>
<accession>A0A6B3LC18</accession>
<keyword evidence="4" id="KW-0963">Cytoplasm</keyword>
<comment type="subunit">
    <text evidence="4">Homodimer.</text>
</comment>
<feature type="binding site" evidence="4">
    <location>
        <position position="282"/>
    </location>
    <ligand>
        <name>N(2)-acetyl-L-ornithine</name>
        <dbReference type="ChEBI" id="CHEBI:57805"/>
    </ligand>
</feature>
<evidence type="ECO:0000313" key="5">
    <source>
        <dbReference type="EMBL" id="QQL45938.1"/>
    </source>
</evidence>
<sequence>MSKPSDVTRADFDRYFVPTYAPTEFIPARGEGARVWDTADKEYIDLAGGIAVTSVGHCHPAVVKALTDQASTLWHVSNLHMTEPALRLAKKLVDATFADRVFFCNSGAEANEGALKMARRRAVNVHGEGKDEIIAFTNSFHGRTFFTVTTGGQPKYSEGFGPRPGAVTHLPFNDIDALKAAVSDKTCAIVVEPLQGEGGVNPATPEFLKAARELCDQFDALLVFDEVQTGNGRTGSLFAYEQTGVVPDILSTAKGMGNGFPIGAVLAKEEPASHMTPGTHGTTYGGNPLACAVAEAVFDIISSEDVLAGVKERGEILKTALENINRECLCFREVRGQGLLIGCELSAEFEGKAGALVGLLAKHGVLALVAGPNTLRLAPPLTISGEELAEGINRTSRAVANFVSA</sequence>
<feature type="binding site" evidence="4">
    <location>
        <position position="283"/>
    </location>
    <ligand>
        <name>pyridoxal 5'-phosphate</name>
        <dbReference type="ChEBI" id="CHEBI:597326"/>
    </ligand>
</feature>
<evidence type="ECO:0000256" key="2">
    <source>
        <dbReference type="ARBA" id="ARBA00022679"/>
    </source>
</evidence>
<dbReference type="InterPro" id="IPR005814">
    <property type="entry name" value="Aminotrans_3"/>
</dbReference>
<reference evidence="5 6" key="1">
    <citation type="submission" date="2020-12" db="EMBL/GenBank/DDBJ databases">
        <title>Sulforoseuscoccus oceanibium gen. nov., sp. nov., a representative of the phylum Verrucomicrobia with special cytoplasmic membrane, and proposal of Sulforoseuscoccusaceae fam. nov.</title>
        <authorList>
            <person name="Xi F."/>
        </authorList>
    </citation>
    <scope>NUCLEOTIDE SEQUENCE [LARGE SCALE GENOMIC DNA]</scope>
    <source>
        <strain evidence="5 6">T37</strain>
    </source>
</reference>
<dbReference type="NCBIfam" id="TIGR00707">
    <property type="entry name" value="argD"/>
    <property type="match status" value="1"/>
</dbReference>
<dbReference type="InterPro" id="IPR004636">
    <property type="entry name" value="AcOrn/SuccOrn_fam"/>
</dbReference>
<dbReference type="InterPro" id="IPR017652">
    <property type="entry name" value="Ac/SucOrn_transaminase_bac"/>
</dbReference>
<dbReference type="GO" id="GO:0003992">
    <property type="term" value="F:N2-acetyl-L-ornithine:2-oxoglutarate 5-aminotransferase activity"/>
    <property type="evidence" value="ECO:0007669"/>
    <property type="project" value="UniProtKB-UniRule"/>
</dbReference>
<dbReference type="KEGG" id="soa:G3M56_004990"/>
<dbReference type="GO" id="GO:0006526">
    <property type="term" value="P:L-arginine biosynthetic process"/>
    <property type="evidence" value="ECO:0007669"/>
    <property type="project" value="UniProtKB-UniRule"/>
</dbReference>
<dbReference type="HAMAP" id="MF_01107">
    <property type="entry name" value="ArgD_aminotrans_3"/>
    <property type="match status" value="1"/>
</dbReference>
<keyword evidence="1 4" id="KW-0032">Aminotransferase</keyword>
<keyword evidence="4" id="KW-0028">Amino-acid biosynthesis</keyword>
<dbReference type="NCBIfam" id="NF002325">
    <property type="entry name" value="PRK01278.1"/>
    <property type="match status" value="1"/>
</dbReference>
<dbReference type="CDD" id="cd00610">
    <property type="entry name" value="OAT_like"/>
    <property type="match status" value="1"/>
</dbReference>
<dbReference type="InterPro" id="IPR050103">
    <property type="entry name" value="Class-III_PLP-dep_AT"/>
</dbReference>
<feature type="binding site" evidence="4">
    <location>
        <position position="143"/>
    </location>
    <ligand>
        <name>N(2)-acetyl-L-ornithine</name>
        <dbReference type="ChEBI" id="CHEBI:57805"/>
    </ligand>
</feature>
<dbReference type="NCBIfam" id="TIGR03246">
    <property type="entry name" value="arg_catab_astC"/>
    <property type="match status" value="1"/>
</dbReference>
<dbReference type="GO" id="GO:0030170">
    <property type="term" value="F:pyridoxal phosphate binding"/>
    <property type="evidence" value="ECO:0007669"/>
    <property type="project" value="InterPro"/>
</dbReference>
<dbReference type="Gene3D" id="3.40.640.10">
    <property type="entry name" value="Type I PLP-dependent aspartate aminotransferase-like (Major domain)"/>
    <property type="match status" value="1"/>
</dbReference>
<feature type="modified residue" description="N6-(pyridoxal phosphate)lysine" evidence="4">
    <location>
        <position position="254"/>
    </location>
</feature>
<evidence type="ECO:0000256" key="3">
    <source>
        <dbReference type="ARBA" id="ARBA00022898"/>
    </source>
</evidence>
<dbReference type="Proteomes" id="UP000475117">
    <property type="component" value="Chromosome"/>
</dbReference>
<dbReference type="InterPro" id="IPR015421">
    <property type="entry name" value="PyrdxlP-dep_Trfase_major"/>
</dbReference>
<evidence type="ECO:0000313" key="6">
    <source>
        <dbReference type="Proteomes" id="UP000475117"/>
    </source>
</evidence>
<comment type="catalytic activity">
    <reaction evidence="4">
        <text>N(2)-acetyl-L-ornithine + 2-oxoglutarate = N-acetyl-L-glutamate 5-semialdehyde + L-glutamate</text>
        <dbReference type="Rhea" id="RHEA:18049"/>
        <dbReference type="ChEBI" id="CHEBI:16810"/>
        <dbReference type="ChEBI" id="CHEBI:29123"/>
        <dbReference type="ChEBI" id="CHEBI:29985"/>
        <dbReference type="ChEBI" id="CHEBI:57805"/>
        <dbReference type="EC" id="2.6.1.11"/>
    </reaction>
</comment>
<dbReference type="FunFam" id="3.40.640.10:FF:000004">
    <property type="entry name" value="Acetylornithine aminotransferase"/>
    <property type="match status" value="1"/>
</dbReference>
<dbReference type="AlphaFoldDB" id="A0A6B3LC18"/>
<comment type="miscellaneous">
    <text evidence="4">May also have succinyldiaminopimelate aminotransferase activity, thus carrying out the corresponding step in lysine biosynthesis.</text>
</comment>
<dbReference type="Gene3D" id="3.90.1150.10">
    <property type="entry name" value="Aspartate Aminotransferase, domain 1"/>
    <property type="match status" value="1"/>
</dbReference>
<comment type="cofactor">
    <cofactor evidence="4">
        <name>pyridoxal 5'-phosphate</name>
        <dbReference type="ChEBI" id="CHEBI:597326"/>
    </cofactor>
    <text evidence="4">Binds 1 pyridoxal phosphate per subunit.</text>
</comment>
<gene>
    <name evidence="4" type="primary">argD</name>
    <name evidence="5" type="ORF">G3M56_004990</name>
</gene>
<keyword evidence="6" id="KW-1185">Reference proteome</keyword>
<feature type="binding site" evidence="4">
    <location>
        <begin position="225"/>
        <end position="228"/>
    </location>
    <ligand>
        <name>pyridoxal 5'-phosphate</name>
        <dbReference type="ChEBI" id="CHEBI:597326"/>
    </ligand>
</feature>
<dbReference type="GO" id="GO:0005737">
    <property type="term" value="C:cytoplasm"/>
    <property type="evidence" value="ECO:0007669"/>
    <property type="project" value="UniProtKB-SubCell"/>
</dbReference>
<comment type="similarity">
    <text evidence="4">Belongs to the class-III pyridoxal-phosphate-dependent aminotransferase family. ArgD subfamily.</text>
</comment>